<proteinExistence type="predicted"/>
<evidence type="ECO:0000256" key="1">
    <source>
        <dbReference type="SAM" id="MobiDB-lite"/>
    </source>
</evidence>
<evidence type="ECO:0000259" key="2">
    <source>
        <dbReference type="Pfam" id="PF13401"/>
    </source>
</evidence>
<protein>
    <submittedName>
        <fullName evidence="3">Glycosyltransferase</fullName>
    </submittedName>
</protein>
<dbReference type="SUPFAM" id="SSF53756">
    <property type="entry name" value="UDP-Glycosyltransferase/glycogen phosphorylase"/>
    <property type="match status" value="1"/>
</dbReference>
<dbReference type="PANTHER" id="PTHR12526">
    <property type="entry name" value="GLYCOSYLTRANSFERASE"/>
    <property type="match status" value="1"/>
</dbReference>
<feature type="domain" description="ORC1/DEAH AAA+ ATPase" evidence="2">
    <location>
        <begin position="118"/>
        <end position="219"/>
    </location>
</feature>
<dbReference type="InterPro" id="IPR049945">
    <property type="entry name" value="AAA_22"/>
</dbReference>
<reference evidence="3 4" key="1">
    <citation type="submission" date="2019-08" db="EMBL/GenBank/DDBJ databases">
        <title>Actinomadura sp. nov. CYP1-5 isolated from mountain soil.</title>
        <authorList>
            <person name="Songsumanus A."/>
            <person name="Kuncharoen N."/>
            <person name="Kudo T."/>
            <person name="Yuki M."/>
            <person name="Igarashi Y."/>
            <person name="Tanasupawat S."/>
        </authorList>
    </citation>
    <scope>NUCLEOTIDE SEQUENCE [LARGE SCALE GENOMIC DNA]</scope>
    <source>
        <strain evidence="3 4">GKU157</strain>
    </source>
</reference>
<dbReference type="Gene3D" id="3.40.50.2000">
    <property type="entry name" value="Glycogen Phosphorylase B"/>
    <property type="match status" value="1"/>
</dbReference>
<keyword evidence="4" id="KW-1185">Reference proteome</keyword>
<dbReference type="GO" id="GO:0016887">
    <property type="term" value="F:ATP hydrolysis activity"/>
    <property type="evidence" value="ECO:0007669"/>
    <property type="project" value="InterPro"/>
</dbReference>
<dbReference type="InterPro" id="IPR027417">
    <property type="entry name" value="P-loop_NTPase"/>
</dbReference>
<dbReference type="CDD" id="cd03801">
    <property type="entry name" value="GT4_PimA-like"/>
    <property type="match status" value="1"/>
</dbReference>
<dbReference type="Proteomes" id="UP000322634">
    <property type="component" value="Unassembled WGS sequence"/>
</dbReference>
<dbReference type="GO" id="GO:0016740">
    <property type="term" value="F:transferase activity"/>
    <property type="evidence" value="ECO:0007669"/>
    <property type="project" value="UniProtKB-KW"/>
</dbReference>
<name>A0A5D0UM52_9ACTN</name>
<evidence type="ECO:0000313" key="4">
    <source>
        <dbReference type="Proteomes" id="UP000322634"/>
    </source>
</evidence>
<dbReference type="SUPFAM" id="SSF52540">
    <property type="entry name" value="P-loop containing nucleoside triphosphate hydrolases"/>
    <property type="match status" value="1"/>
</dbReference>
<dbReference type="OrthoDB" id="218695at2"/>
<accession>A0A5D0UM52</accession>
<feature type="region of interest" description="Disordered" evidence="1">
    <location>
        <begin position="815"/>
        <end position="841"/>
    </location>
</feature>
<dbReference type="EMBL" id="VSFF01000001">
    <property type="protein sequence ID" value="TYC18916.1"/>
    <property type="molecule type" value="Genomic_DNA"/>
</dbReference>
<organism evidence="3 4">
    <name type="scientific">Actinomadura syzygii</name>
    <dbReference type="NCBI Taxonomy" id="1427538"/>
    <lineage>
        <taxon>Bacteria</taxon>
        <taxon>Bacillati</taxon>
        <taxon>Actinomycetota</taxon>
        <taxon>Actinomycetes</taxon>
        <taxon>Streptosporangiales</taxon>
        <taxon>Thermomonosporaceae</taxon>
        <taxon>Actinomadura</taxon>
    </lineage>
</organism>
<comment type="caution">
    <text evidence="3">The sequence shown here is derived from an EMBL/GenBank/DDBJ whole genome shotgun (WGS) entry which is preliminary data.</text>
</comment>
<keyword evidence="3" id="KW-0808">Transferase</keyword>
<evidence type="ECO:0000313" key="3">
    <source>
        <dbReference type="EMBL" id="TYC18916.1"/>
    </source>
</evidence>
<dbReference type="Pfam" id="PF20706">
    <property type="entry name" value="GT4-conflict"/>
    <property type="match status" value="1"/>
</dbReference>
<sequence length="1238" mass="137468">MPPRVRRWLAGRTIGARRNLSTDHWYRGDVQDRLLVARPRSQFGHRTGGLDRGPDEGPGTGPWNCSFAAVRHAFIRRPLLWSRQVGWGITAVMESEGEAVLDLGDGRRREAADELWAHRGAAVITGISGVGKSLQLVKPLLSRYLKEFRRPVVSIDVPERSTDMEQELVDLLLDGLVLPEGGDAAPQIAPGRGFKAVVRELLKQRVLVVIDEFQRLLDADKRPREPFGSALAESARAPGNEGGLWLVSNQHLDALWTQPFHPVELPAPVVEEGVRIVLGHLRTADAAARFPESRRTETVKRLGQNPRVLHLLGSLLRRYTLDELLGLPAEEIPEDELVDTIERGLVAKATEGLADDERQALRRLSVLSAGFEQKQAEALVTDFRGRLREFRYRYLMEPTQDRPPRYQLHPAVREAENAFLRRDRRAWRSAHHAAGQWYAARLKRTDAKERAVALSGAFFHLREAGADKELADAVAAARAEIEWRYGGDRRHIVPESARERDARIELLVEYLLEPGTPGVEYHMARLFQERFRETGSSEDGERALSHAERAATGWPTGSAVPWVMWMKLVTEVSGFAAAEEVGRRALAHKPYVNEQRFAVYMQLSIYLTAQERVEESVAELRKGCAESKPADRRRLADQAVLYAAAEPSDDLLRRTRDWLKGSGVLDYQARLAEILLLQHEGKWRESADLARQSKTAFPKPYLHFPVYEAIGRIGEGDPAAGLDVLQRARIPDSQRTSHKSEFREGKAWLRALAALQSGELEEASRFLGIYLGTAHPPTEAEEIRATLLTEWDTRVAIPGEATPSFITPILPASVTGTSESARRPQYGPRVLDDPNPDNGGDRRQVVLAVATEWSSSHGGLSTFNRQLCAALARSGMRVFCMTPNPGLWEIKNAAALNVKLINPAENDWYESELEVLNGHPDGLGGEPDVIIGHGRVTGPAAKAQADRFPRAKRLHFIHVAPEEIDWFKPDRAEGARDIAAVAESRQRLEVDLARGAHRGFAVGERLHQRYARYVSSPGKAQLARLDPGFDAADLSSREAPPGKPIVLIFGRVEDAELKGVDLAARAVGAAAEALRESRAASEVELIVRGVPEDSSEELRRKIIEWAAHPSLLVTPRVYSANEQRLATDLETANLVLMPSRAEAFGLVGVEAIIAGTPVLVSGKSGLADLLREHLGDEARHIVVPMHKSEAENTAEWARKIQHVLEDPETAFARATKIRRVLAEKWTWAMAVEGLKAEL</sequence>
<gene>
    <name evidence="3" type="ORF">FXF65_04105</name>
</gene>
<dbReference type="AlphaFoldDB" id="A0A5D0UM52"/>
<dbReference type="Pfam" id="PF13401">
    <property type="entry name" value="AAA_22"/>
    <property type="match status" value="1"/>
</dbReference>